<dbReference type="Proteomes" id="UP001067231">
    <property type="component" value="Unassembled WGS sequence"/>
</dbReference>
<proteinExistence type="predicted"/>
<comment type="caution">
    <text evidence="1">The sequence shown here is derived from an EMBL/GenBank/DDBJ whole genome shotgun (WGS) entry which is preliminary data.</text>
</comment>
<gene>
    <name evidence="1" type="ORF">OJ253_390</name>
</gene>
<sequence length="233" mass="24792">MNTLSSSESSSLSRIFWLKLDSRDCPPHGGSVWSQKVGEGGVLDLQSVSNGDVPEGSSARTGDIVDPQVDDEVGGRGLIADVFVVEIVAWRGVFWSSEAEESKSVSQLGGGFRIKYQSLASELSFLAPGAFAEGVAGPGRQELLIGEGECIRQLRIWDSVDGHHAAFGCLVCLSGFLVLEDGLVEEPYPNQQGRRGRVQGAEADRLPRAGCQREAPRLQLALQVGRAAPTGKG</sequence>
<accession>A0A9D5DMD1</accession>
<dbReference type="EMBL" id="JAPCXC010000004">
    <property type="protein sequence ID" value="KAJ1613079.1"/>
    <property type="molecule type" value="Genomic_DNA"/>
</dbReference>
<organism evidence="1">
    <name type="scientific">Cryptosporidium canis</name>
    <dbReference type="NCBI Taxonomy" id="195482"/>
    <lineage>
        <taxon>Eukaryota</taxon>
        <taxon>Sar</taxon>
        <taxon>Alveolata</taxon>
        <taxon>Apicomplexa</taxon>
        <taxon>Conoidasida</taxon>
        <taxon>Coccidia</taxon>
        <taxon>Eucoccidiorida</taxon>
        <taxon>Eimeriorina</taxon>
        <taxon>Cryptosporidiidae</taxon>
        <taxon>Cryptosporidium</taxon>
    </lineage>
</organism>
<reference evidence="1" key="1">
    <citation type="submission" date="2022-10" db="EMBL/GenBank/DDBJ databases">
        <title>Adaptive evolution leads to modifications in subtelomeric GC content in a zoonotic Cryptosporidium species.</title>
        <authorList>
            <person name="Li J."/>
            <person name="Feng Y."/>
            <person name="Xiao L."/>
        </authorList>
    </citation>
    <scope>NUCLEOTIDE SEQUENCE</scope>
    <source>
        <strain evidence="1">33844</strain>
    </source>
</reference>
<evidence type="ECO:0000313" key="1">
    <source>
        <dbReference type="EMBL" id="KAJ1613079.1"/>
    </source>
</evidence>
<name>A0A9D5DMD1_9CRYT</name>
<dbReference type="AlphaFoldDB" id="A0A9D5DMD1"/>
<protein>
    <submittedName>
        <fullName evidence="1">Uncharacterized protein</fullName>
    </submittedName>
</protein>